<comment type="caution">
    <text evidence="1">The sequence shown here is derived from an EMBL/GenBank/DDBJ whole genome shotgun (WGS) entry which is preliminary data.</text>
</comment>
<dbReference type="AlphaFoldDB" id="A0A937JZR6"/>
<reference evidence="1" key="1">
    <citation type="submission" date="2021-01" db="EMBL/GenBank/DDBJ databases">
        <title>Fulvivirga kasyanovii gen. nov., sp nov., a novel member of the phylum Bacteroidetes isolated from seawater in a mussel farm.</title>
        <authorList>
            <person name="Zhao L.-H."/>
            <person name="Wang Z.-J."/>
        </authorList>
    </citation>
    <scope>NUCLEOTIDE SEQUENCE</scope>
    <source>
        <strain evidence="1">2943</strain>
    </source>
</reference>
<organism evidence="1 2">
    <name type="scientific">Fulvivirga sediminis</name>
    <dbReference type="NCBI Taxonomy" id="2803949"/>
    <lineage>
        <taxon>Bacteria</taxon>
        <taxon>Pseudomonadati</taxon>
        <taxon>Bacteroidota</taxon>
        <taxon>Cytophagia</taxon>
        <taxon>Cytophagales</taxon>
        <taxon>Fulvivirgaceae</taxon>
        <taxon>Fulvivirga</taxon>
    </lineage>
</organism>
<gene>
    <name evidence="1" type="ORF">JL102_12300</name>
</gene>
<proteinExistence type="predicted"/>
<evidence type="ECO:0000313" key="1">
    <source>
        <dbReference type="EMBL" id="MBL3656919.1"/>
    </source>
</evidence>
<keyword evidence="2" id="KW-1185">Reference proteome</keyword>
<accession>A0A937JZR6</accession>
<dbReference type="EMBL" id="JAESIY010000006">
    <property type="protein sequence ID" value="MBL3656919.1"/>
    <property type="molecule type" value="Genomic_DNA"/>
</dbReference>
<protein>
    <submittedName>
        <fullName evidence="1">Uncharacterized protein</fullName>
    </submittedName>
</protein>
<dbReference type="RefSeq" id="WP_202244716.1">
    <property type="nucleotide sequence ID" value="NZ_JAESIY010000006.1"/>
</dbReference>
<dbReference type="Proteomes" id="UP000659388">
    <property type="component" value="Unassembled WGS sequence"/>
</dbReference>
<sequence length="134" mass="15090">MNNPSFVLHKTTLLNSEKLHKELSGYLNKKYGDIDPVSLIDGPSNLSGGYAEIVNFDIVDAQINFVRNFLPGQFSEYACNIDLSIHFELFRNNEIQGTLSDAEYSYEDTKSLDTTIEVHIRVGSNGIIPDIYLK</sequence>
<evidence type="ECO:0000313" key="2">
    <source>
        <dbReference type="Proteomes" id="UP000659388"/>
    </source>
</evidence>
<name>A0A937JZR6_9BACT</name>